<reference evidence="1" key="1">
    <citation type="submission" date="2003-09" db="EMBL/GenBank/DDBJ databases">
        <title>Identification and characterization of novel virulence genes and their locations on the physical map of Aeromonas hydrophila PPD134/91.</title>
        <authorList>
            <person name="Yu H.B."/>
            <person name="Lau Y.L."/>
            <person name="Zhang Y.L."/>
            <person name="Tomas J.M."/>
            <person name="Leung K.Y."/>
        </authorList>
    </citation>
    <scope>NUCLEOTIDE SEQUENCE</scope>
    <source>
        <strain evidence="1">PPD134/91</strain>
    </source>
</reference>
<protein>
    <submittedName>
        <fullName evidence="1">Putative endonuclease</fullName>
    </submittedName>
</protein>
<dbReference type="EMBL" id="AY391276">
    <property type="protein sequence ID" value="AAQ95768.1"/>
    <property type="molecule type" value="Genomic_DNA"/>
</dbReference>
<keyword evidence="1" id="KW-0540">Nuclease</keyword>
<evidence type="ECO:0000313" key="1">
    <source>
        <dbReference type="EMBL" id="AAQ95768.1"/>
    </source>
</evidence>
<dbReference type="GO" id="GO:0004519">
    <property type="term" value="F:endonuclease activity"/>
    <property type="evidence" value="ECO:0007669"/>
    <property type="project" value="UniProtKB-KW"/>
</dbReference>
<sequence>MRIARSQANADVAAILWITRSTDESLINSLLCLPAKVVVNTCDDDDELVARIGCTSYQARVVSSLSRLHMPNNEATTVPARPFTEWILKVAKNTGGYIAQGLDHLWRPAFISQEFRICIGIGPLDTLAFVNPLIIVLRIGINQRNACSHPRVDRDHHLSDNITQITRIAENHGDLSRFFLHLLTRWNFGHVGKA</sequence>
<proteinExistence type="predicted"/>
<keyword evidence="1" id="KW-0378">Hydrolase</keyword>
<dbReference type="AlphaFoldDB" id="Q6TP07"/>
<name>Q6TP07_AERHY</name>
<organism evidence="1">
    <name type="scientific">Aeromonas hydrophila</name>
    <dbReference type="NCBI Taxonomy" id="644"/>
    <lineage>
        <taxon>Bacteria</taxon>
        <taxon>Pseudomonadati</taxon>
        <taxon>Pseudomonadota</taxon>
        <taxon>Gammaproteobacteria</taxon>
        <taxon>Aeromonadales</taxon>
        <taxon>Aeromonadaceae</taxon>
        <taxon>Aeromonas</taxon>
    </lineage>
</organism>
<accession>Q6TP07</accession>
<keyword evidence="1" id="KW-0255">Endonuclease</keyword>